<keyword evidence="1" id="KW-0732">Signal</keyword>
<proteinExistence type="predicted"/>
<accession>A0A7U2MD81</accession>
<name>A0A7U2MD81_ASPFN</name>
<organism evidence="2 3">
    <name type="scientific">Aspergillus flavus (strain ATCC 200026 / FGSC A1120 / IAM 13836 / NRRL 3357 / JCM 12722 / SRRC 167)</name>
    <dbReference type="NCBI Taxonomy" id="332952"/>
    <lineage>
        <taxon>Eukaryota</taxon>
        <taxon>Fungi</taxon>
        <taxon>Dikarya</taxon>
        <taxon>Ascomycota</taxon>
        <taxon>Pezizomycotina</taxon>
        <taxon>Eurotiomycetes</taxon>
        <taxon>Eurotiomycetidae</taxon>
        <taxon>Eurotiales</taxon>
        <taxon>Aspergillaceae</taxon>
        <taxon>Aspergillus</taxon>
        <taxon>Aspergillus subgen. Circumdati</taxon>
    </lineage>
</organism>
<dbReference type="AlphaFoldDB" id="A0A7U2MD81"/>
<feature type="chain" id="PRO_5042136834" evidence="1">
    <location>
        <begin position="18"/>
        <end position="160"/>
    </location>
</feature>
<evidence type="ECO:0000256" key="1">
    <source>
        <dbReference type="SAM" id="SignalP"/>
    </source>
</evidence>
<dbReference type="Proteomes" id="UP000596276">
    <property type="component" value="Chromosome 2"/>
</dbReference>
<protein>
    <submittedName>
        <fullName evidence="2">Uncharacterized protein</fullName>
    </submittedName>
</protein>
<sequence>MDRISIIALYLVALAAGFQTTRTPEELATQLVHRHCQNLRIESIHIGDVIGMTGIIAADCDKRLPGGRWEKRDTRLWADDCLGWNYTRPEGFTAEPYGRGGQRGGCRDWVYEQIGDFQFRIRANCAHAFPRQVSFYQPGLLEVDLEGGHLGCLGVWRKGY</sequence>
<feature type="signal peptide" evidence="1">
    <location>
        <begin position="1"/>
        <end position="17"/>
    </location>
</feature>
<reference evidence="3" key="1">
    <citation type="journal article" date="2021" name="G3 (Bethesda)">
        <title>Chromosome assembled and annotated genome sequence of Aspergillus flavus NRRL 3357.</title>
        <authorList>
            <person name="Skerker J.M."/>
            <person name="Pianalto K.M."/>
            <person name="Mondo S.J."/>
            <person name="Yang K."/>
            <person name="Arkin A.P."/>
            <person name="Keller N.P."/>
            <person name="Grigoriev I.V."/>
            <person name="Louise Glass N.L."/>
        </authorList>
    </citation>
    <scope>NUCLEOTIDE SEQUENCE [LARGE SCALE GENOMIC DNA]</scope>
    <source>
        <strain evidence="3">ATCC 200026 / FGSC A1120 / IAM 13836 / NRRL 3357 / JCM 12722 / SRRC 167</strain>
    </source>
</reference>
<dbReference type="EMBL" id="CP044622">
    <property type="protein sequence ID" value="QRD81548.1"/>
    <property type="molecule type" value="Genomic_DNA"/>
</dbReference>
<evidence type="ECO:0000313" key="2">
    <source>
        <dbReference type="EMBL" id="QRD81548.1"/>
    </source>
</evidence>
<evidence type="ECO:0000313" key="3">
    <source>
        <dbReference type="Proteomes" id="UP000596276"/>
    </source>
</evidence>
<keyword evidence="3" id="KW-1185">Reference proteome</keyword>
<gene>
    <name evidence="2" type="ORF">F9C07_2276947</name>
</gene>